<dbReference type="OrthoDB" id="2905268at2759"/>
<evidence type="ECO:0000313" key="3">
    <source>
        <dbReference type="Proteomes" id="UP000310158"/>
    </source>
</evidence>
<gene>
    <name evidence="2" type="ORF">EW146_g8634</name>
</gene>
<keyword evidence="1" id="KW-0812">Transmembrane</keyword>
<name>A0A4S4LEK0_9AGAM</name>
<organism evidence="2 3">
    <name type="scientific">Bondarzewia mesenterica</name>
    <dbReference type="NCBI Taxonomy" id="1095465"/>
    <lineage>
        <taxon>Eukaryota</taxon>
        <taxon>Fungi</taxon>
        <taxon>Dikarya</taxon>
        <taxon>Basidiomycota</taxon>
        <taxon>Agaricomycotina</taxon>
        <taxon>Agaricomycetes</taxon>
        <taxon>Russulales</taxon>
        <taxon>Bondarzewiaceae</taxon>
        <taxon>Bondarzewia</taxon>
    </lineage>
</organism>
<feature type="transmembrane region" description="Helical" evidence="1">
    <location>
        <begin position="243"/>
        <end position="266"/>
    </location>
</feature>
<sequence length="459" mass="50805">MWPWKAYCECRIAARSKVKPDYSDPRNPNMFQCVPMRRDSVLEHDLSLEATNLLGTILAGVAYGIVFALFCISTINPVSPHRGRWVALTLWPFALATICIGFQIRWTVIANVDHRQYPGGPNAYIEQHSGRWENVVLNVFLMPAVHYQMYRSYVIFSHNLPVVIIPAIVFAATVVTGSLSLRQLTLQSGFSPQLADFAVAYRTISLALNVILTLLIIGRLLCIRRSLRKIFPTSSSSSTARSYTSVVAMLIESASLETVTALVYIITVGVRSPLQNVFLPILGQVQVISPLLIVYRVARGRAWSRNTSQDLTQSTNLPVFHTTNQRVSVDDSWDLKTSKSEYNLSLDTSPSYFSTLSPSKASFAPTSSSYDTSPCSTTVTDSFLRTPNSCSTPASAFPSTPDTIAHFIPTTPAFSTRVNSLPVPMTADPSYDPSICKPLRAHLSNTVVNVKEKHLTCEW</sequence>
<dbReference type="EMBL" id="SGPL01000618">
    <property type="protein sequence ID" value="THH09621.1"/>
    <property type="molecule type" value="Genomic_DNA"/>
</dbReference>
<comment type="caution">
    <text evidence="2">The sequence shown here is derived from an EMBL/GenBank/DDBJ whole genome shotgun (WGS) entry which is preliminary data.</text>
</comment>
<protein>
    <submittedName>
        <fullName evidence="2">Uncharacterized protein</fullName>
    </submittedName>
</protein>
<feature type="transmembrane region" description="Helical" evidence="1">
    <location>
        <begin position="53"/>
        <end position="73"/>
    </location>
</feature>
<dbReference type="Proteomes" id="UP000310158">
    <property type="component" value="Unassembled WGS sequence"/>
</dbReference>
<evidence type="ECO:0000313" key="2">
    <source>
        <dbReference type="EMBL" id="THH09621.1"/>
    </source>
</evidence>
<dbReference type="AlphaFoldDB" id="A0A4S4LEK0"/>
<feature type="transmembrane region" description="Helical" evidence="1">
    <location>
        <begin position="85"/>
        <end position="109"/>
    </location>
</feature>
<feature type="transmembrane region" description="Helical" evidence="1">
    <location>
        <begin position="199"/>
        <end position="222"/>
    </location>
</feature>
<evidence type="ECO:0000256" key="1">
    <source>
        <dbReference type="SAM" id="Phobius"/>
    </source>
</evidence>
<accession>A0A4S4LEK0</accession>
<proteinExistence type="predicted"/>
<keyword evidence="3" id="KW-1185">Reference proteome</keyword>
<feature type="transmembrane region" description="Helical" evidence="1">
    <location>
        <begin position="159"/>
        <end position="179"/>
    </location>
</feature>
<feature type="transmembrane region" description="Helical" evidence="1">
    <location>
        <begin position="278"/>
        <end position="298"/>
    </location>
</feature>
<reference evidence="2 3" key="1">
    <citation type="submission" date="2019-02" db="EMBL/GenBank/DDBJ databases">
        <title>Genome sequencing of the rare red list fungi Bondarzewia mesenterica.</title>
        <authorList>
            <person name="Buettner E."/>
            <person name="Kellner H."/>
        </authorList>
    </citation>
    <scope>NUCLEOTIDE SEQUENCE [LARGE SCALE GENOMIC DNA]</scope>
    <source>
        <strain evidence="2 3">DSM 108281</strain>
    </source>
</reference>
<keyword evidence="1" id="KW-1133">Transmembrane helix</keyword>
<keyword evidence="1" id="KW-0472">Membrane</keyword>